<reference evidence="12" key="2">
    <citation type="submission" date="2015-02" db="UniProtKB">
        <authorList>
            <consortium name="EnsemblMetazoa"/>
        </authorList>
    </citation>
    <scope>IDENTIFICATION</scope>
</reference>
<dbReference type="SUPFAM" id="SSF55785">
    <property type="entry name" value="PYP-like sensor domain (PAS domain)"/>
    <property type="match status" value="1"/>
</dbReference>
<evidence type="ECO:0000313" key="12">
    <source>
        <dbReference type="EnsemblMetazoa" id="SMAR005636-PA"/>
    </source>
</evidence>
<dbReference type="InterPro" id="IPR035965">
    <property type="entry name" value="PAS-like_dom_sf"/>
</dbReference>
<dbReference type="Pfam" id="PF00233">
    <property type="entry name" value="PDEase_I"/>
    <property type="match status" value="1"/>
</dbReference>
<dbReference type="Gene3D" id="1.10.1300.10">
    <property type="entry name" value="3'5'-cyclic nucleotide phosphodiesterase, catalytic domain"/>
    <property type="match status" value="1"/>
</dbReference>
<comment type="similarity">
    <text evidence="3">Belongs to the cyclic nucleotide phosphodiesterase family. PDE8 subfamily.</text>
</comment>
<dbReference type="EC" id="3.1.4.53" evidence="4"/>
<dbReference type="AlphaFoldDB" id="T1IWR2"/>
<keyword evidence="5 10" id="KW-0479">Metal-binding</keyword>
<dbReference type="GO" id="GO:0004115">
    <property type="term" value="F:3',5'-cyclic-AMP phosphodiesterase activity"/>
    <property type="evidence" value="ECO:0007669"/>
    <property type="project" value="UniProtKB-EC"/>
</dbReference>
<evidence type="ECO:0000256" key="8">
    <source>
        <dbReference type="PIRSR" id="PIRSR623088-1"/>
    </source>
</evidence>
<evidence type="ECO:0000256" key="7">
    <source>
        <dbReference type="ARBA" id="ARBA00023149"/>
    </source>
</evidence>
<dbReference type="InterPro" id="IPR036971">
    <property type="entry name" value="PDEase_catalytic_dom_sf"/>
</dbReference>
<dbReference type="InterPro" id="IPR002073">
    <property type="entry name" value="PDEase_catalytic_dom"/>
</dbReference>
<dbReference type="OMA" id="RWCCGGS"/>
<dbReference type="Pfam" id="PF08629">
    <property type="entry name" value="PDE8"/>
    <property type="match status" value="1"/>
</dbReference>
<dbReference type="CDD" id="cd00130">
    <property type="entry name" value="PAS"/>
    <property type="match status" value="1"/>
</dbReference>
<evidence type="ECO:0000256" key="6">
    <source>
        <dbReference type="ARBA" id="ARBA00022801"/>
    </source>
</evidence>
<dbReference type="STRING" id="126957.T1IWR2"/>
<feature type="binding site" evidence="9">
    <location>
        <position position="767"/>
    </location>
    <ligand>
        <name>AMP</name>
        <dbReference type="ChEBI" id="CHEBI:456215"/>
    </ligand>
</feature>
<protein>
    <recommendedName>
        <fullName evidence="4">3',5'-cyclic-AMP phosphodiesterase</fullName>
        <ecNumber evidence="4">3.1.4.53</ecNumber>
    </recommendedName>
</protein>
<dbReference type="PRINTS" id="PR00387">
    <property type="entry name" value="PDIESTERASE1"/>
</dbReference>
<sequence length="996" mass="112739">MGCTPSMHTSKTGVIYCQDSEESPSSYTVKDSNHQFAGLAGHYRTDVTSDPAPYAETPMPMLMPMPPSRSESATGLKLDPKWVPPQRNFISVEKVEVTFLSINLSGLIKTLVLTVRHRSGLFNVVHNELLVMLRSSGLRLVTFYPFFDVHALENNNVKIGSFAMTYESLKVLFVFPKEDAQSEAFWWAAKKMQYKTDMVSNHESALACYQERYHDIVIVDGRNSKPIEAEVFCRQDFYSIFFYFYRCVLSLRAVNGSSNTVSAIIVKRSACLDEDLTVIPFLNAVQVGHLSTGRENGAVLFDRCRKLGPNFSFQWFVECPSRGVCLSELIQLETNDFRNNLRLQATQTMLAALAHCRDVIEVTSAKGEMQVDYATTLVHFALFCSISNICYFVAQYINKTGEQLFGYNCSEISGKNIHDIHKIDNVRTQFNDAIEVQLKNGKEWEGLYMSRRKSGDAISTQAKILPVTTRSNKVTHHVYIKDCSSRTAFGDLPNGKENINIDVLKGGVKPTRKTSYDIKSLTEGIDYQKPFCFRCIMTTLMNRRQSMARIAAMSIEAPITKVINFIAAAQENCPVYVAQTLDKALDILRSTELYSPQWLSQQTKSDDPITIDLLGGLLSQGPKIPLNVRRQSEVSFSKSQSLQPSLSLPSLSIIPSNIKSLLENESKWSFNVLQLEAITNKRPLVWLGMAIFGRFRVASVLNTDETTLQNWLTLIEANYHAQNPYHNSTHAADVLQAAACFLDRDHIKQIFDPLDEAACLLAAAIHDTDHPGKNSAFLCNSNNELAILYNDLSVLESHHSALAFKLTHTDKRVNIFANMDKDDYRTIRHSIIDMVLATEMTKHFEHLAKFVNSFTKPINEESEFNFEIGQETADNITLVKRVLIKCADVSNPARGLELCIEWAHRIATEYFQQTEEEKAKGLPIVMPMFDRTTCSIPKSQIGFMDYFVNDMFESWDVFADLPELMENLHKNYQYWKEQETRQSLTENEPALEPTSI</sequence>
<dbReference type="SUPFAM" id="SSF109604">
    <property type="entry name" value="HD-domain/PDEase-like"/>
    <property type="match status" value="1"/>
</dbReference>
<dbReference type="Pfam" id="PF23198">
    <property type="entry name" value="PDE8A_N"/>
    <property type="match status" value="1"/>
</dbReference>
<feature type="binding site" evidence="9">
    <location>
        <position position="940"/>
    </location>
    <ligand>
        <name>AMP</name>
        <dbReference type="ChEBI" id="CHEBI:456215"/>
    </ligand>
</feature>
<feature type="binding site" evidence="9">
    <location>
        <begin position="726"/>
        <end position="730"/>
    </location>
    <ligand>
        <name>AMP</name>
        <dbReference type="ChEBI" id="CHEBI:456215"/>
    </ligand>
</feature>
<dbReference type="UniPathway" id="UPA00762">
    <property type="reaction ID" value="UER00747"/>
</dbReference>
<dbReference type="GO" id="GO:0007165">
    <property type="term" value="P:signal transduction"/>
    <property type="evidence" value="ECO:0007669"/>
    <property type="project" value="InterPro"/>
</dbReference>
<evidence type="ECO:0000259" key="11">
    <source>
        <dbReference type="PROSITE" id="PS51845"/>
    </source>
</evidence>
<comment type="pathway">
    <text evidence="2">Purine metabolism; 3',5'-cyclic AMP degradation; AMP from 3',5'-cyclic AMP: step 1/1.</text>
</comment>
<evidence type="ECO:0000256" key="4">
    <source>
        <dbReference type="ARBA" id="ARBA00012276"/>
    </source>
</evidence>
<feature type="binding site" evidence="10">
    <location>
        <position position="766"/>
    </location>
    <ligand>
        <name>Zn(2+)</name>
        <dbReference type="ChEBI" id="CHEBI:29105"/>
        <label>1</label>
    </ligand>
</feature>
<dbReference type="CDD" id="cd00077">
    <property type="entry name" value="HDc"/>
    <property type="match status" value="1"/>
</dbReference>
<comment type="cofactor">
    <cofactor evidence="1">
        <name>a divalent metal cation</name>
        <dbReference type="ChEBI" id="CHEBI:60240"/>
    </cofactor>
</comment>
<reference evidence="13" key="1">
    <citation type="submission" date="2011-05" db="EMBL/GenBank/DDBJ databases">
        <authorList>
            <person name="Richards S.R."/>
            <person name="Qu J."/>
            <person name="Jiang H."/>
            <person name="Jhangiani S.N."/>
            <person name="Agravi P."/>
            <person name="Goodspeed R."/>
            <person name="Gross S."/>
            <person name="Mandapat C."/>
            <person name="Jackson L."/>
            <person name="Mathew T."/>
            <person name="Pu L."/>
            <person name="Thornton R."/>
            <person name="Saada N."/>
            <person name="Wilczek-Boney K.B."/>
            <person name="Lee S."/>
            <person name="Kovar C."/>
            <person name="Wu Y."/>
            <person name="Scherer S.E."/>
            <person name="Worley K.C."/>
            <person name="Muzny D.M."/>
            <person name="Gibbs R."/>
        </authorList>
    </citation>
    <scope>NUCLEOTIDE SEQUENCE</scope>
    <source>
        <strain evidence="13">Brora</strain>
    </source>
</reference>
<dbReference type="FunFam" id="1.10.1300.10:FF:000002">
    <property type="entry name" value="Phosphodiesterase"/>
    <property type="match status" value="1"/>
</dbReference>
<feature type="binding site" evidence="9">
    <location>
        <position position="888"/>
    </location>
    <ligand>
        <name>AMP</name>
        <dbReference type="ChEBI" id="CHEBI:456215"/>
    </ligand>
</feature>
<dbReference type="HOGENOM" id="CLU_005940_4_2_1"/>
<evidence type="ECO:0000256" key="1">
    <source>
        <dbReference type="ARBA" id="ARBA00001968"/>
    </source>
</evidence>
<evidence type="ECO:0000256" key="2">
    <source>
        <dbReference type="ARBA" id="ARBA00004703"/>
    </source>
</evidence>
<feature type="binding site" evidence="10">
    <location>
        <position position="767"/>
    </location>
    <ligand>
        <name>Zn(2+)</name>
        <dbReference type="ChEBI" id="CHEBI:29105"/>
        <label>1</label>
    </ligand>
</feature>
<feature type="binding site" evidence="10">
    <location>
        <position position="730"/>
    </location>
    <ligand>
        <name>Zn(2+)</name>
        <dbReference type="ChEBI" id="CHEBI:29105"/>
        <label>1</label>
    </ligand>
</feature>
<feature type="active site" description="Proton donor" evidence="8">
    <location>
        <position position="726"/>
    </location>
</feature>
<dbReference type="Pfam" id="PF13426">
    <property type="entry name" value="PAS_9"/>
    <property type="match status" value="1"/>
</dbReference>
<evidence type="ECO:0000313" key="13">
    <source>
        <dbReference type="Proteomes" id="UP000014500"/>
    </source>
</evidence>
<dbReference type="SMART" id="SM00471">
    <property type="entry name" value="HDc"/>
    <property type="match status" value="1"/>
</dbReference>
<dbReference type="EnsemblMetazoa" id="SMAR005636-RA">
    <property type="protein sequence ID" value="SMAR005636-PA"/>
    <property type="gene ID" value="SMAR005636"/>
</dbReference>
<feature type="domain" description="PDEase" evidence="11">
    <location>
        <begin position="650"/>
        <end position="982"/>
    </location>
</feature>
<organism evidence="12 13">
    <name type="scientific">Strigamia maritima</name>
    <name type="common">European centipede</name>
    <name type="synonym">Geophilus maritimus</name>
    <dbReference type="NCBI Taxonomy" id="126957"/>
    <lineage>
        <taxon>Eukaryota</taxon>
        <taxon>Metazoa</taxon>
        <taxon>Ecdysozoa</taxon>
        <taxon>Arthropoda</taxon>
        <taxon>Myriapoda</taxon>
        <taxon>Chilopoda</taxon>
        <taxon>Pleurostigmophora</taxon>
        <taxon>Geophilomorpha</taxon>
        <taxon>Linotaeniidae</taxon>
        <taxon>Strigamia</taxon>
    </lineage>
</organism>
<dbReference type="GO" id="GO:0046872">
    <property type="term" value="F:metal ion binding"/>
    <property type="evidence" value="ECO:0007669"/>
    <property type="project" value="UniProtKB-KW"/>
</dbReference>
<dbReference type="EMBL" id="JH431629">
    <property type="status" value="NOT_ANNOTATED_CDS"/>
    <property type="molecule type" value="Genomic_DNA"/>
</dbReference>
<evidence type="ECO:0000256" key="3">
    <source>
        <dbReference type="ARBA" id="ARBA00006437"/>
    </source>
</evidence>
<dbReference type="InterPro" id="IPR000014">
    <property type="entry name" value="PAS"/>
</dbReference>
<dbReference type="Gene3D" id="3.30.450.20">
    <property type="entry name" value="PAS domain"/>
    <property type="match status" value="1"/>
</dbReference>
<dbReference type="InterPro" id="IPR023088">
    <property type="entry name" value="PDEase"/>
</dbReference>
<dbReference type="InterPro" id="IPR003607">
    <property type="entry name" value="HD/PDEase_dom"/>
</dbReference>
<name>T1IWR2_STRMM</name>
<dbReference type="PROSITE" id="PS51845">
    <property type="entry name" value="PDEASE_I_2"/>
    <property type="match status" value="1"/>
</dbReference>
<accession>T1IWR2</accession>
<keyword evidence="7" id="KW-0114">cAMP</keyword>
<dbReference type="PhylomeDB" id="T1IWR2"/>
<dbReference type="Proteomes" id="UP000014500">
    <property type="component" value="Unassembled WGS sequence"/>
</dbReference>
<dbReference type="GO" id="GO:0006198">
    <property type="term" value="P:cAMP catabolic process"/>
    <property type="evidence" value="ECO:0007669"/>
    <property type="project" value="UniProtKB-UniPathway"/>
</dbReference>
<keyword evidence="13" id="KW-1185">Reference proteome</keyword>
<feature type="binding site" evidence="10">
    <location>
        <position position="888"/>
    </location>
    <ligand>
        <name>Zn(2+)</name>
        <dbReference type="ChEBI" id="CHEBI:29105"/>
        <label>1</label>
    </ligand>
</feature>
<dbReference type="PANTHER" id="PTHR11347">
    <property type="entry name" value="CYCLIC NUCLEOTIDE PHOSPHODIESTERASE"/>
    <property type="match status" value="1"/>
</dbReference>
<feature type="binding site" evidence="10">
    <location>
        <position position="767"/>
    </location>
    <ligand>
        <name>Zn(2+)</name>
        <dbReference type="ChEBI" id="CHEBI:29105"/>
        <label>2</label>
    </ligand>
</feature>
<keyword evidence="6" id="KW-0378">Hydrolase</keyword>
<evidence type="ECO:0000256" key="10">
    <source>
        <dbReference type="PIRSR" id="PIRSR623088-3"/>
    </source>
</evidence>
<proteinExistence type="inferred from homology"/>
<evidence type="ECO:0000256" key="9">
    <source>
        <dbReference type="PIRSR" id="PIRSR623088-2"/>
    </source>
</evidence>
<dbReference type="eggNOG" id="KOG1229">
    <property type="taxonomic scope" value="Eukaryota"/>
</dbReference>
<evidence type="ECO:0000256" key="5">
    <source>
        <dbReference type="ARBA" id="ARBA00022723"/>
    </source>
</evidence>
<dbReference type="InterPro" id="IPR057304">
    <property type="entry name" value="PDE8-like_REC_N"/>
</dbReference>